<proteinExistence type="predicted"/>
<dbReference type="InParanoid" id="A7T794"/>
<dbReference type="GO" id="GO:0005509">
    <property type="term" value="F:calcium ion binding"/>
    <property type="evidence" value="ECO:0007669"/>
    <property type="project" value="InterPro"/>
</dbReference>
<name>A7T794_NEMVE</name>
<evidence type="ECO:0000259" key="5">
    <source>
        <dbReference type="Pfam" id="PF01049"/>
    </source>
</evidence>
<gene>
    <name evidence="6" type="ORF">NEMVEDRAFT_v1g223294</name>
</gene>
<evidence type="ECO:0000313" key="6">
    <source>
        <dbReference type="EMBL" id="EDO28158.1"/>
    </source>
</evidence>
<dbReference type="InterPro" id="IPR000233">
    <property type="entry name" value="Cadherin_Y-type_LIR"/>
</dbReference>
<accession>A7T794</accession>
<comment type="function">
    <text evidence="3">Cadherins are calcium-dependent cell adhesion proteins.</text>
</comment>
<evidence type="ECO:0000256" key="1">
    <source>
        <dbReference type="ARBA" id="ARBA00022692"/>
    </source>
</evidence>
<reference evidence="6 7" key="1">
    <citation type="journal article" date="2007" name="Science">
        <title>Sea anemone genome reveals ancestral eumetazoan gene repertoire and genomic organization.</title>
        <authorList>
            <person name="Putnam N.H."/>
            <person name="Srivastava M."/>
            <person name="Hellsten U."/>
            <person name="Dirks B."/>
            <person name="Chapman J."/>
            <person name="Salamov A."/>
            <person name="Terry A."/>
            <person name="Shapiro H."/>
            <person name="Lindquist E."/>
            <person name="Kapitonov V.V."/>
            <person name="Jurka J."/>
            <person name="Genikhovich G."/>
            <person name="Grigoriev I.V."/>
            <person name="Lucas S.M."/>
            <person name="Steele R.E."/>
            <person name="Finnerty J.R."/>
            <person name="Technau U."/>
            <person name="Martindale M.Q."/>
            <person name="Rokhsar D.S."/>
        </authorList>
    </citation>
    <scope>NUCLEOTIDE SEQUENCE [LARGE SCALE GENOMIC DNA]</scope>
    <source>
        <strain evidence="7">CH2 X CH6</strain>
    </source>
</reference>
<feature type="domain" description="Cadherin Y-type LIR-motif" evidence="5">
    <location>
        <begin position="199"/>
        <end position="252"/>
    </location>
</feature>
<protein>
    <recommendedName>
        <fullName evidence="5">Cadherin Y-type LIR-motif domain-containing protein</fullName>
    </recommendedName>
</protein>
<keyword evidence="7" id="KW-1185">Reference proteome</keyword>
<evidence type="ECO:0000313" key="7">
    <source>
        <dbReference type="Proteomes" id="UP000001593"/>
    </source>
</evidence>
<keyword evidence="2" id="KW-0472">Membrane</keyword>
<dbReference type="AlphaFoldDB" id="A7T794"/>
<sequence>VLTSGIGVGGGMSFGAGSSVTLITIGSGVLTQRNILDSQSLFVRGIYKNGTVLYGSSSSSTFGMNVDDQGIPFKSSDTSSNGNGGVQISQGNPMTYGAGIQWTLSNPGRTQVGAGNSGGAVEVIGDMEDGGGKGGLGSGVEEVMVAEEKPLLQGAMEGYGQQHGITTITRRRMMNADSVDVGNFINSRVGEADREYILSYDALHIYRYEGDDSDIDDLSELGSDDEGGDDAEQSFDFLQDWGRKFENLNKIYNLDD</sequence>
<evidence type="ECO:0000256" key="4">
    <source>
        <dbReference type="SAM" id="MobiDB-lite"/>
    </source>
</evidence>
<dbReference type="Pfam" id="PF01049">
    <property type="entry name" value="CADH_Y-type_LIR"/>
    <property type="match status" value="1"/>
</dbReference>
<dbReference type="eggNOG" id="KOG3594">
    <property type="taxonomic scope" value="Eukaryota"/>
</dbReference>
<evidence type="ECO:0000256" key="3">
    <source>
        <dbReference type="RuleBase" id="RU004357"/>
    </source>
</evidence>
<keyword evidence="1" id="KW-0812">Transmembrane</keyword>
<evidence type="ECO:0000256" key="2">
    <source>
        <dbReference type="ARBA" id="ARBA00022989"/>
    </source>
</evidence>
<dbReference type="InterPro" id="IPR027397">
    <property type="entry name" value="Catenin-bd_sf"/>
</dbReference>
<feature type="non-terminal residue" evidence="6">
    <location>
        <position position="1"/>
    </location>
</feature>
<organism evidence="6 7">
    <name type="scientific">Nematostella vectensis</name>
    <name type="common">Starlet sea anemone</name>
    <dbReference type="NCBI Taxonomy" id="45351"/>
    <lineage>
        <taxon>Eukaryota</taxon>
        <taxon>Metazoa</taxon>
        <taxon>Cnidaria</taxon>
        <taxon>Anthozoa</taxon>
        <taxon>Hexacorallia</taxon>
        <taxon>Actiniaria</taxon>
        <taxon>Edwardsiidae</taxon>
        <taxon>Nematostella</taxon>
    </lineage>
</organism>
<keyword evidence="2" id="KW-1133">Transmembrane helix</keyword>
<dbReference type="HOGENOM" id="CLU_1088097_0_0_1"/>
<dbReference type="Proteomes" id="UP000001593">
    <property type="component" value="Unassembled WGS sequence"/>
</dbReference>
<feature type="region of interest" description="Disordered" evidence="4">
    <location>
        <begin position="214"/>
        <end position="233"/>
    </location>
</feature>
<dbReference type="EMBL" id="DS471948">
    <property type="protein sequence ID" value="EDO28158.1"/>
    <property type="molecule type" value="Genomic_DNA"/>
</dbReference>
<dbReference type="GO" id="GO:0007156">
    <property type="term" value="P:homophilic cell adhesion via plasma membrane adhesion molecules"/>
    <property type="evidence" value="ECO:0007669"/>
    <property type="project" value="InterPro"/>
</dbReference>
<dbReference type="Gene3D" id="4.10.900.10">
    <property type="entry name" value="TCF3-CBD (Catenin binding domain)"/>
    <property type="match status" value="1"/>
</dbReference>